<reference evidence="1 2" key="1">
    <citation type="submission" date="2019-07" db="EMBL/GenBank/DDBJ databases">
        <title>WGS assembly of Gossypium tomentosum.</title>
        <authorList>
            <person name="Chen Z.J."/>
            <person name="Sreedasyam A."/>
            <person name="Ando A."/>
            <person name="Song Q."/>
            <person name="De L."/>
            <person name="Hulse-Kemp A."/>
            <person name="Ding M."/>
            <person name="Ye W."/>
            <person name="Kirkbride R."/>
            <person name="Jenkins J."/>
            <person name="Plott C."/>
            <person name="Lovell J."/>
            <person name="Lin Y.-M."/>
            <person name="Vaughn R."/>
            <person name="Liu B."/>
            <person name="Li W."/>
            <person name="Simpson S."/>
            <person name="Scheffler B."/>
            <person name="Saski C."/>
            <person name="Grover C."/>
            <person name="Hu G."/>
            <person name="Conover J."/>
            <person name="Carlson J."/>
            <person name="Shu S."/>
            <person name="Boston L."/>
            <person name="Williams M."/>
            <person name="Peterson D."/>
            <person name="Mcgee K."/>
            <person name="Jones D."/>
            <person name="Wendel J."/>
            <person name="Stelly D."/>
            <person name="Grimwood J."/>
            <person name="Schmutz J."/>
        </authorList>
    </citation>
    <scope>NUCLEOTIDE SEQUENCE [LARGE SCALE GENOMIC DNA]</scope>
    <source>
        <strain evidence="1">7179.01</strain>
    </source>
</reference>
<dbReference type="Proteomes" id="UP000322667">
    <property type="component" value="Chromosome A08"/>
</dbReference>
<proteinExistence type="predicted"/>
<accession>A0A5D2PEC4</accession>
<evidence type="ECO:0000313" key="1">
    <source>
        <dbReference type="EMBL" id="TYI14497.1"/>
    </source>
</evidence>
<organism evidence="1 2">
    <name type="scientific">Gossypium tomentosum</name>
    <name type="common">Hawaiian cotton</name>
    <name type="synonym">Gossypium sandvicense</name>
    <dbReference type="NCBI Taxonomy" id="34277"/>
    <lineage>
        <taxon>Eukaryota</taxon>
        <taxon>Viridiplantae</taxon>
        <taxon>Streptophyta</taxon>
        <taxon>Embryophyta</taxon>
        <taxon>Tracheophyta</taxon>
        <taxon>Spermatophyta</taxon>
        <taxon>Magnoliopsida</taxon>
        <taxon>eudicotyledons</taxon>
        <taxon>Gunneridae</taxon>
        <taxon>Pentapetalae</taxon>
        <taxon>rosids</taxon>
        <taxon>malvids</taxon>
        <taxon>Malvales</taxon>
        <taxon>Malvaceae</taxon>
        <taxon>Malvoideae</taxon>
        <taxon>Gossypium</taxon>
    </lineage>
</organism>
<gene>
    <name evidence="1" type="ORF">ES332_A08G124600v1</name>
</gene>
<sequence length="44" mass="4900">MKGQRYKGRGAADTARPFVRVYRGTEEQVRCGEAAREGCGVREP</sequence>
<dbReference type="EMBL" id="CM017617">
    <property type="protein sequence ID" value="TYI14497.1"/>
    <property type="molecule type" value="Genomic_DNA"/>
</dbReference>
<evidence type="ECO:0000313" key="2">
    <source>
        <dbReference type="Proteomes" id="UP000322667"/>
    </source>
</evidence>
<keyword evidence="2" id="KW-1185">Reference proteome</keyword>
<protein>
    <submittedName>
        <fullName evidence="1">Uncharacterized protein</fullName>
    </submittedName>
</protein>
<dbReference type="AlphaFoldDB" id="A0A5D2PEC4"/>
<name>A0A5D2PEC4_GOSTO</name>